<sequence>MTYGRVDAEVYEMIDRRNRRLTAELQRMEEKVREVKALEEIWHRLKFVVLESNPSGYFRIRTMFNNHRLGAVSYPMLKQNVFRIFYDSLAGEVSDDNMINLLTHIWGYLKKHVVESERDEVLDLIGELSKGNLDVTKRLFDLFADLHARHGKRNLMDPPLEGIV</sequence>
<evidence type="ECO:0000313" key="3">
    <source>
        <dbReference type="EMBL" id="MCX7569282.1"/>
    </source>
</evidence>
<name>A0ABT3WX78_9BACL</name>
<dbReference type="InterPro" id="IPR013560">
    <property type="entry name" value="DUF1722"/>
</dbReference>
<dbReference type="EMBL" id="JAPMLT010000002">
    <property type="protein sequence ID" value="MCX7569282.1"/>
    <property type="molecule type" value="Genomic_DNA"/>
</dbReference>
<dbReference type="Pfam" id="PF08349">
    <property type="entry name" value="DUF1722"/>
    <property type="match status" value="1"/>
</dbReference>
<dbReference type="RefSeq" id="WP_267150529.1">
    <property type="nucleotide sequence ID" value="NZ_JAPMLT010000002.1"/>
</dbReference>
<comment type="caution">
    <text evidence="3">The sequence shown here is derived from an EMBL/GenBank/DDBJ whole genome shotgun (WGS) entry which is preliminary data.</text>
</comment>
<gene>
    <name evidence="3" type="ORF">OS242_04855</name>
</gene>
<evidence type="ECO:0000313" key="4">
    <source>
        <dbReference type="Proteomes" id="UP001208017"/>
    </source>
</evidence>
<evidence type="ECO:0000256" key="1">
    <source>
        <dbReference type="SAM" id="Coils"/>
    </source>
</evidence>
<feature type="coiled-coil region" evidence="1">
    <location>
        <begin position="11"/>
        <end position="41"/>
    </location>
</feature>
<protein>
    <submittedName>
        <fullName evidence="3">DUF1722 domain-containing protein</fullName>
    </submittedName>
</protein>
<organism evidence="3 4">
    <name type="scientific">Tumebacillus lacus</name>
    <dbReference type="NCBI Taxonomy" id="2995335"/>
    <lineage>
        <taxon>Bacteria</taxon>
        <taxon>Bacillati</taxon>
        <taxon>Bacillota</taxon>
        <taxon>Bacilli</taxon>
        <taxon>Bacillales</taxon>
        <taxon>Alicyclobacillaceae</taxon>
        <taxon>Tumebacillus</taxon>
    </lineage>
</organism>
<accession>A0ABT3WX78</accession>
<keyword evidence="1" id="KW-0175">Coiled coil</keyword>
<proteinExistence type="predicted"/>
<keyword evidence="4" id="KW-1185">Reference proteome</keyword>
<reference evidence="3 4" key="1">
    <citation type="submission" date="2022-11" db="EMBL/GenBank/DDBJ databases">
        <title>Study of microbial diversity in lake waters.</title>
        <authorList>
            <person name="Zhang J."/>
        </authorList>
    </citation>
    <scope>NUCLEOTIDE SEQUENCE [LARGE SCALE GENOMIC DNA]</scope>
    <source>
        <strain evidence="3 4">DT12</strain>
    </source>
</reference>
<evidence type="ECO:0000259" key="2">
    <source>
        <dbReference type="Pfam" id="PF08349"/>
    </source>
</evidence>
<dbReference type="Proteomes" id="UP001208017">
    <property type="component" value="Unassembled WGS sequence"/>
</dbReference>
<feature type="domain" description="DUF1722" evidence="2">
    <location>
        <begin position="46"/>
        <end position="137"/>
    </location>
</feature>